<evidence type="ECO:0000313" key="1">
    <source>
        <dbReference type="EMBL" id="OAF63539.1"/>
    </source>
</evidence>
<sequence>TQNIQEKELSRINADKIDRNHVKAIQEKTRIKHQRKDRYLNVNDWVRTMKSSIKEYVLSESMKIIEVVRPGTYRLSNGQVWNEAQPEIEILMDTPLTKKIFKKPKYLSDYIIDTP</sequence>
<dbReference type="AlphaFoldDB" id="A0A177AN91"/>
<dbReference type="Proteomes" id="UP000078046">
    <property type="component" value="Unassembled WGS sequence"/>
</dbReference>
<gene>
    <name evidence="1" type="ORF">A3Q56_08752</name>
</gene>
<reference evidence="1 2" key="1">
    <citation type="submission" date="2016-04" db="EMBL/GenBank/DDBJ databases">
        <title>The genome of Intoshia linei affirms orthonectids as highly simplified spiralians.</title>
        <authorList>
            <person name="Mikhailov K.V."/>
            <person name="Slusarev G.S."/>
            <person name="Nikitin M.A."/>
            <person name="Logacheva M.D."/>
            <person name="Penin A."/>
            <person name="Aleoshin V."/>
            <person name="Panchin Y.V."/>
        </authorList>
    </citation>
    <scope>NUCLEOTIDE SEQUENCE [LARGE SCALE GENOMIC DNA]</scope>
    <source>
        <strain evidence="1">Intl2013</strain>
        <tissue evidence="1">Whole animal</tissue>
    </source>
</reference>
<evidence type="ECO:0000313" key="2">
    <source>
        <dbReference type="Proteomes" id="UP000078046"/>
    </source>
</evidence>
<organism evidence="1 2">
    <name type="scientific">Intoshia linei</name>
    <dbReference type="NCBI Taxonomy" id="1819745"/>
    <lineage>
        <taxon>Eukaryota</taxon>
        <taxon>Metazoa</taxon>
        <taxon>Spiralia</taxon>
        <taxon>Lophotrochozoa</taxon>
        <taxon>Mesozoa</taxon>
        <taxon>Orthonectida</taxon>
        <taxon>Rhopaluridae</taxon>
        <taxon>Intoshia</taxon>
    </lineage>
</organism>
<dbReference type="EMBL" id="LWCA01003297">
    <property type="protein sequence ID" value="OAF63539.1"/>
    <property type="molecule type" value="Genomic_DNA"/>
</dbReference>
<accession>A0A177AN91</accession>
<name>A0A177AN91_9BILA</name>
<comment type="caution">
    <text evidence="1">The sequence shown here is derived from an EMBL/GenBank/DDBJ whole genome shotgun (WGS) entry which is preliminary data.</text>
</comment>
<keyword evidence="2" id="KW-1185">Reference proteome</keyword>
<proteinExistence type="predicted"/>
<feature type="non-terminal residue" evidence="1">
    <location>
        <position position="1"/>
    </location>
</feature>
<protein>
    <submittedName>
        <fullName evidence="1">Uncharacterized protein</fullName>
    </submittedName>
</protein>